<proteinExistence type="inferred from homology"/>
<comment type="similarity">
    <text evidence="3 10 13">Belongs to the IPP transferase family.</text>
</comment>
<feature type="region of interest" description="Interaction with substrate tRNA" evidence="10">
    <location>
        <begin position="41"/>
        <end position="44"/>
    </location>
</feature>
<dbReference type="PANTHER" id="PTHR11088:SF60">
    <property type="entry name" value="TRNA DIMETHYLALLYLTRANSFERASE"/>
    <property type="match status" value="1"/>
</dbReference>
<evidence type="ECO:0000313" key="14">
    <source>
        <dbReference type="EMBL" id="CRK85650.1"/>
    </source>
</evidence>
<comment type="subunit">
    <text evidence="10">Monomer.</text>
</comment>
<evidence type="ECO:0000256" key="10">
    <source>
        <dbReference type="HAMAP-Rule" id="MF_00185"/>
    </source>
</evidence>
<evidence type="ECO:0000256" key="6">
    <source>
        <dbReference type="ARBA" id="ARBA00022741"/>
    </source>
</evidence>
<sequence>MNKLIQNKQVIIFLFGPTASGKTSFVIDLCKIFPIEIISVDSALIYRDMDIGTNKPDHKQLRKIPHYLIDIIDPSNYYSAANFCRDALSAIEKILLKGKIPLLVGGTMLYFKSLLYGLSPLPSSDINIRTKIKQIIHTQGLPEIYHRLSKIDSVSAARIHPNDSQRLIRALEIYLISGYTLTELIKKTGKKLQYNVLQFAISPLERKYLYNRIEKRFYIMLDSGFENEVKALYKRNDLHIDLPSIRCVGYRQMWLYLNGKINYDEMIRRGIYATKQLAKRQITWLKNWKNIYLLNSENIDQSLNAVIRQINQNIK</sequence>
<evidence type="ECO:0000256" key="9">
    <source>
        <dbReference type="ARBA" id="ARBA00049563"/>
    </source>
</evidence>
<dbReference type="HAMAP" id="MF_00185">
    <property type="entry name" value="IPP_trans"/>
    <property type="match status" value="1"/>
</dbReference>
<keyword evidence="5 10" id="KW-0819">tRNA processing</keyword>
<reference evidence="15" key="1">
    <citation type="submission" date="2015-05" db="EMBL/GenBank/DDBJ databases">
        <authorList>
            <person name="Manzano-Marin A."/>
        </authorList>
    </citation>
    <scope>NUCLEOTIDE SEQUENCE [LARGE SCALE GENOMIC DNA]</scope>
    <source>
        <strain evidence="15">officinalis</strain>
    </source>
</reference>
<dbReference type="InterPro" id="IPR018022">
    <property type="entry name" value="IPT"/>
</dbReference>
<comment type="function">
    <text evidence="2 10 12">Catalyzes the transfer of a dimethylallyl group onto the adenine at position 37 in tRNAs that read codons beginning with uridine, leading to the formation of N6-(dimethylallyl)adenosine (i(6)A).</text>
</comment>
<evidence type="ECO:0000256" key="11">
    <source>
        <dbReference type="RuleBase" id="RU003783"/>
    </source>
</evidence>
<name>A0A0M6W7A4_9GAMM</name>
<accession>A0A0M6W7A4</accession>
<keyword evidence="8 10" id="KW-0460">Magnesium</keyword>
<organism evidence="14 15">
    <name type="scientific">Candidatus Providencia siddallii</name>
    <dbReference type="NCBI Taxonomy" id="1715285"/>
    <lineage>
        <taxon>Bacteria</taxon>
        <taxon>Pseudomonadati</taxon>
        <taxon>Pseudomonadota</taxon>
        <taxon>Gammaproteobacteria</taxon>
        <taxon>Enterobacterales</taxon>
        <taxon>Morganellaceae</taxon>
        <taxon>Providencia</taxon>
    </lineage>
</organism>
<dbReference type="STRING" id="1715285.SOFFGTOCOR_0212"/>
<dbReference type="InterPro" id="IPR027417">
    <property type="entry name" value="P-loop_NTPase"/>
</dbReference>
<evidence type="ECO:0000256" key="12">
    <source>
        <dbReference type="RuleBase" id="RU003784"/>
    </source>
</evidence>
<dbReference type="EC" id="2.5.1.75" evidence="10"/>
<evidence type="ECO:0000256" key="3">
    <source>
        <dbReference type="ARBA" id="ARBA00005842"/>
    </source>
</evidence>
<evidence type="ECO:0000313" key="15">
    <source>
        <dbReference type="Proteomes" id="UP000242301"/>
    </source>
</evidence>
<comment type="cofactor">
    <cofactor evidence="1 10">
        <name>Mg(2+)</name>
        <dbReference type="ChEBI" id="CHEBI:18420"/>
    </cofactor>
</comment>
<keyword evidence="6 10" id="KW-0547">Nucleotide-binding</keyword>
<feature type="region of interest" description="Interaction with substrate tRNA" evidence="10">
    <location>
        <begin position="165"/>
        <end position="169"/>
    </location>
</feature>
<evidence type="ECO:0000256" key="13">
    <source>
        <dbReference type="RuleBase" id="RU003785"/>
    </source>
</evidence>
<dbReference type="SUPFAM" id="SSF52540">
    <property type="entry name" value="P-loop containing nucleoside triphosphate hydrolases"/>
    <property type="match status" value="2"/>
</dbReference>
<dbReference type="Gene3D" id="1.10.20.140">
    <property type="match status" value="1"/>
</dbReference>
<dbReference type="GO" id="GO:0005524">
    <property type="term" value="F:ATP binding"/>
    <property type="evidence" value="ECO:0007669"/>
    <property type="project" value="UniProtKB-UniRule"/>
</dbReference>
<dbReference type="PANTHER" id="PTHR11088">
    <property type="entry name" value="TRNA DIMETHYLALLYLTRANSFERASE"/>
    <property type="match status" value="1"/>
</dbReference>
<dbReference type="GO" id="GO:0052381">
    <property type="term" value="F:tRNA dimethylallyltransferase activity"/>
    <property type="evidence" value="ECO:0007669"/>
    <property type="project" value="UniProtKB-UniRule"/>
</dbReference>
<dbReference type="GO" id="GO:0006400">
    <property type="term" value="P:tRNA modification"/>
    <property type="evidence" value="ECO:0007669"/>
    <property type="project" value="TreeGrafter"/>
</dbReference>
<evidence type="ECO:0000256" key="5">
    <source>
        <dbReference type="ARBA" id="ARBA00022694"/>
    </source>
</evidence>
<keyword evidence="15" id="KW-1185">Reference proteome</keyword>
<evidence type="ECO:0000256" key="1">
    <source>
        <dbReference type="ARBA" id="ARBA00001946"/>
    </source>
</evidence>
<feature type="region of interest" description="Interaction with substrate tRNA" evidence="10">
    <location>
        <begin position="246"/>
        <end position="251"/>
    </location>
</feature>
<keyword evidence="4 10" id="KW-0808">Transferase</keyword>
<evidence type="ECO:0000256" key="2">
    <source>
        <dbReference type="ARBA" id="ARBA00003213"/>
    </source>
</evidence>
<dbReference type="NCBIfam" id="TIGR00174">
    <property type="entry name" value="miaA"/>
    <property type="match status" value="1"/>
</dbReference>
<gene>
    <name evidence="10 14" type="primary">miaA</name>
    <name evidence="14" type="ORF">SOFFGTOCOR_0212</name>
</gene>
<dbReference type="Pfam" id="PF01715">
    <property type="entry name" value="IPPT"/>
    <property type="match status" value="1"/>
</dbReference>
<feature type="site" description="Interaction with substrate tRNA" evidence="10">
    <location>
        <position position="129"/>
    </location>
</feature>
<feature type="binding site" evidence="10">
    <location>
        <begin position="18"/>
        <end position="23"/>
    </location>
    <ligand>
        <name>substrate</name>
    </ligand>
</feature>
<dbReference type="Gene3D" id="3.40.50.300">
    <property type="entry name" value="P-loop containing nucleotide triphosphate hydrolases"/>
    <property type="match status" value="1"/>
</dbReference>
<comment type="catalytic activity">
    <reaction evidence="9 10 11">
        <text>adenosine(37) in tRNA + dimethylallyl diphosphate = N(6)-dimethylallyladenosine(37) in tRNA + diphosphate</text>
        <dbReference type="Rhea" id="RHEA:26482"/>
        <dbReference type="Rhea" id="RHEA-COMP:10162"/>
        <dbReference type="Rhea" id="RHEA-COMP:10375"/>
        <dbReference type="ChEBI" id="CHEBI:33019"/>
        <dbReference type="ChEBI" id="CHEBI:57623"/>
        <dbReference type="ChEBI" id="CHEBI:74411"/>
        <dbReference type="ChEBI" id="CHEBI:74415"/>
        <dbReference type="EC" id="2.5.1.75"/>
    </reaction>
</comment>
<feature type="binding site" evidence="10">
    <location>
        <begin position="16"/>
        <end position="23"/>
    </location>
    <ligand>
        <name>ATP</name>
        <dbReference type="ChEBI" id="CHEBI:30616"/>
    </ligand>
</feature>
<evidence type="ECO:0000256" key="4">
    <source>
        <dbReference type="ARBA" id="ARBA00022679"/>
    </source>
</evidence>
<dbReference type="InterPro" id="IPR039657">
    <property type="entry name" value="Dimethylallyltransferase"/>
</dbReference>
<evidence type="ECO:0000256" key="8">
    <source>
        <dbReference type="ARBA" id="ARBA00022842"/>
    </source>
</evidence>
<dbReference type="EMBL" id="CVRF01000002">
    <property type="protein sequence ID" value="CRK85650.1"/>
    <property type="molecule type" value="Genomic_DNA"/>
</dbReference>
<feature type="site" description="Interaction with substrate tRNA" evidence="10">
    <location>
        <position position="107"/>
    </location>
</feature>
<evidence type="ECO:0000256" key="7">
    <source>
        <dbReference type="ARBA" id="ARBA00022840"/>
    </source>
</evidence>
<dbReference type="AlphaFoldDB" id="A0A0M6W7A4"/>
<dbReference type="Proteomes" id="UP000242301">
    <property type="component" value="Unassembled WGS sequence"/>
</dbReference>
<protein>
    <recommendedName>
        <fullName evidence="10">tRNA dimethylallyltransferase</fullName>
        <ecNumber evidence="10">2.5.1.75</ecNumber>
    </recommendedName>
    <alternativeName>
        <fullName evidence="10">Dimethylallyl diphosphate:tRNA dimethylallyltransferase</fullName>
        <shortName evidence="10">DMAPP:tRNA dimethylallyltransferase</shortName>
        <shortName evidence="10">DMATase</shortName>
    </alternativeName>
    <alternativeName>
        <fullName evidence="10">Isopentenyl-diphosphate:tRNA isopentenyltransferase</fullName>
        <shortName evidence="10">IPP transferase</shortName>
        <shortName evidence="10">IPPT</shortName>
        <shortName evidence="10">IPTase</shortName>
    </alternativeName>
</protein>
<comment type="caution">
    <text evidence="10">Lacks conserved residue(s) required for the propagation of feature annotation.</text>
</comment>
<keyword evidence="7 10" id="KW-0067">ATP-binding</keyword>